<dbReference type="PANTHER" id="PTHR11743:SF70">
    <property type="entry name" value="GH26960P-RELATED"/>
    <property type="match status" value="1"/>
</dbReference>
<dbReference type="GO" id="GO:0008308">
    <property type="term" value="F:voltage-gated monoatomic anion channel activity"/>
    <property type="evidence" value="ECO:0007669"/>
    <property type="project" value="InterPro"/>
</dbReference>
<dbReference type="PANTHER" id="PTHR11743">
    <property type="entry name" value="VOLTAGE-DEPENDENT ANION-SELECTIVE CHANNEL"/>
    <property type="match status" value="1"/>
</dbReference>
<evidence type="ECO:0000256" key="2">
    <source>
        <dbReference type="ARBA" id="ARBA00007780"/>
    </source>
</evidence>
<dbReference type="AlphaFoldDB" id="A0A834K8U8"/>
<keyword evidence="3" id="KW-0472">Membrane</keyword>
<dbReference type="CDD" id="cd07306">
    <property type="entry name" value="Porin3_VDAC"/>
    <property type="match status" value="1"/>
</dbReference>
<dbReference type="InterPro" id="IPR027246">
    <property type="entry name" value="Porin_Euk/Tom40"/>
</dbReference>
<reference evidence="6" key="1">
    <citation type="journal article" date="2020" name="G3 (Bethesda)">
        <title>High-Quality Assemblies for Three Invasive Social Wasps from the &lt;i&gt;Vespula&lt;/i&gt; Genus.</title>
        <authorList>
            <person name="Harrop T.W.R."/>
            <person name="Guhlin J."/>
            <person name="McLaughlin G.M."/>
            <person name="Permina E."/>
            <person name="Stockwell P."/>
            <person name="Gilligan J."/>
            <person name="Le Lec M.F."/>
            <person name="Gruber M.A.M."/>
            <person name="Quinn O."/>
            <person name="Lovegrove M."/>
            <person name="Duncan E.J."/>
            <person name="Remnant E.J."/>
            <person name="Van Eeckhoven J."/>
            <person name="Graham B."/>
            <person name="Knapp R.A."/>
            <person name="Langford K.W."/>
            <person name="Kronenberg Z."/>
            <person name="Press M.O."/>
            <person name="Eacker S.M."/>
            <person name="Wilson-Rankin E.E."/>
            <person name="Purcell J."/>
            <person name="Lester P.J."/>
            <person name="Dearden P.K."/>
        </authorList>
    </citation>
    <scope>NUCLEOTIDE SEQUENCE</scope>
    <source>
        <strain evidence="6">Marl-1</strain>
    </source>
</reference>
<keyword evidence="4" id="KW-1000">Mitochondrion outer membrane</keyword>
<dbReference type="EMBL" id="JACSEA010000004">
    <property type="protein sequence ID" value="KAF7402594.1"/>
    <property type="molecule type" value="Genomic_DNA"/>
</dbReference>
<evidence type="ECO:0000313" key="7">
    <source>
        <dbReference type="Proteomes" id="UP000614350"/>
    </source>
</evidence>
<keyword evidence="4" id="KW-0496">Mitochondrion</keyword>
<dbReference type="PRINTS" id="PR00185">
    <property type="entry name" value="EUKARYTPORIN"/>
</dbReference>
<evidence type="ECO:0008006" key="8">
    <source>
        <dbReference type="Google" id="ProtNLM"/>
    </source>
</evidence>
<dbReference type="GO" id="GO:0015288">
    <property type="term" value="F:porin activity"/>
    <property type="evidence" value="ECO:0007669"/>
    <property type="project" value="UniProtKB-KW"/>
</dbReference>
<evidence type="ECO:0000256" key="4">
    <source>
        <dbReference type="ARBA" id="ARBA00022787"/>
    </source>
</evidence>
<dbReference type="InterPro" id="IPR001925">
    <property type="entry name" value="Porin_Euk"/>
</dbReference>
<proteinExistence type="inferred from homology"/>
<protein>
    <recommendedName>
        <fullName evidence="8">Voltage-dependent anion-selective channel</fullName>
    </recommendedName>
</protein>
<evidence type="ECO:0000256" key="5">
    <source>
        <dbReference type="ARBA" id="ARBA00023114"/>
    </source>
</evidence>
<keyword evidence="7" id="KW-1185">Reference proteome</keyword>
<evidence type="ECO:0000256" key="1">
    <source>
        <dbReference type="ARBA" id="ARBA00004294"/>
    </source>
</evidence>
<keyword evidence="5" id="KW-0813">Transport</keyword>
<name>A0A834K8U8_VESVU</name>
<keyword evidence="5" id="KW-0626">Porin</keyword>
<sequence length="288" mass="32486">MEVPTFSELGKNARDVFKTGYYYGKGIFKLNVKSKKTGIFEMSSDLTLNVDVMKLDGLLETKYKTDDYGNFIQRWTTDGTASIGCELSGKIIENISMLSEFFYNPQTTFKGMRLDTKYINDRVNGIVSLANDNFDSNLNLYGAIVMKFKEIFLGYQCGYKTATKELTKNDIGLAFGYQDTFFHLRCNSIPREFGCSILYKVNSDWDIAVNGISSNSGNWNEWMVGIAAKYAVDEESILRLKINSAMQLGTSLQQKLNENTMISLSFCFDCMNINRGNHKVGLALDVEA</sequence>
<accession>A0A834K8U8</accession>
<evidence type="ECO:0000313" key="6">
    <source>
        <dbReference type="EMBL" id="KAF7402594.1"/>
    </source>
</evidence>
<keyword evidence="3" id="KW-1134">Transmembrane beta strand</keyword>
<comment type="similarity">
    <text evidence="2">Belongs to the eukaryotic mitochondrial porin family.</text>
</comment>
<dbReference type="Gene3D" id="2.40.160.10">
    <property type="entry name" value="Porin"/>
    <property type="match status" value="1"/>
</dbReference>
<gene>
    <name evidence="6" type="ORF">HZH66_004861</name>
</gene>
<dbReference type="InterPro" id="IPR023614">
    <property type="entry name" value="Porin_dom_sf"/>
</dbReference>
<comment type="caution">
    <text evidence="6">The sequence shown here is derived from an EMBL/GenBank/DDBJ whole genome shotgun (WGS) entry which is preliminary data.</text>
</comment>
<keyword evidence="5" id="KW-0406">Ion transport</keyword>
<dbReference type="Proteomes" id="UP000614350">
    <property type="component" value="Unassembled WGS sequence"/>
</dbReference>
<dbReference type="Pfam" id="PF01459">
    <property type="entry name" value="Porin_3"/>
    <property type="match status" value="1"/>
</dbReference>
<dbReference type="GO" id="GO:0046930">
    <property type="term" value="C:pore complex"/>
    <property type="evidence" value="ECO:0007669"/>
    <property type="project" value="UniProtKB-KW"/>
</dbReference>
<dbReference type="GO" id="GO:0005741">
    <property type="term" value="C:mitochondrial outer membrane"/>
    <property type="evidence" value="ECO:0007669"/>
    <property type="project" value="UniProtKB-SubCell"/>
</dbReference>
<keyword evidence="3" id="KW-0812">Transmembrane</keyword>
<evidence type="ECO:0000256" key="3">
    <source>
        <dbReference type="ARBA" id="ARBA00022452"/>
    </source>
</evidence>
<organism evidence="6 7">
    <name type="scientific">Vespula vulgaris</name>
    <name type="common">Yellow jacket</name>
    <name type="synonym">Wasp</name>
    <dbReference type="NCBI Taxonomy" id="7454"/>
    <lineage>
        <taxon>Eukaryota</taxon>
        <taxon>Metazoa</taxon>
        <taxon>Ecdysozoa</taxon>
        <taxon>Arthropoda</taxon>
        <taxon>Hexapoda</taxon>
        <taxon>Insecta</taxon>
        <taxon>Pterygota</taxon>
        <taxon>Neoptera</taxon>
        <taxon>Endopterygota</taxon>
        <taxon>Hymenoptera</taxon>
        <taxon>Apocrita</taxon>
        <taxon>Aculeata</taxon>
        <taxon>Vespoidea</taxon>
        <taxon>Vespidae</taxon>
        <taxon>Vespinae</taxon>
        <taxon>Vespula</taxon>
    </lineage>
</organism>
<comment type="subcellular location">
    <subcellularLocation>
        <location evidence="1">Mitochondrion outer membrane</location>
    </subcellularLocation>
</comment>